<evidence type="ECO:0000256" key="9">
    <source>
        <dbReference type="SAM" id="Phobius"/>
    </source>
</evidence>
<feature type="domain" description="Wax synthase" evidence="10">
    <location>
        <begin position="155"/>
        <end position="229"/>
    </location>
</feature>
<keyword evidence="6 9" id="KW-1133">Transmembrane helix</keyword>
<dbReference type="GO" id="GO:0016020">
    <property type="term" value="C:membrane"/>
    <property type="evidence" value="ECO:0007669"/>
    <property type="project" value="UniProtKB-SubCell"/>
</dbReference>
<name>A0A0F4Z7R9_9PEZI</name>
<comment type="pathway">
    <text evidence="2">Secondary metabolite biosynthesis.</text>
</comment>
<evidence type="ECO:0000256" key="4">
    <source>
        <dbReference type="ARBA" id="ARBA00022679"/>
    </source>
</evidence>
<feature type="transmembrane region" description="Helical" evidence="9">
    <location>
        <begin position="100"/>
        <end position="122"/>
    </location>
</feature>
<evidence type="ECO:0000256" key="1">
    <source>
        <dbReference type="ARBA" id="ARBA00004141"/>
    </source>
</evidence>
<evidence type="ECO:0000313" key="12">
    <source>
        <dbReference type="Proteomes" id="UP000033483"/>
    </source>
</evidence>
<evidence type="ECO:0000313" key="11">
    <source>
        <dbReference type="EMBL" id="KKA26552.1"/>
    </source>
</evidence>
<protein>
    <recommendedName>
        <fullName evidence="10">Wax synthase domain-containing protein</fullName>
    </recommendedName>
</protein>
<keyword evidence="7 9" id="KW-0472">Membrane</keyword>
<comment type="subcellular location">
    <subcellularLocation>
        <location evidence="1">Membrane</location>
        <topology evidence="1">Multi-pass membrane protein</topology>
    </subcellularLocation>
</comment>
<proteinExistence type="inferred from homology"/>
<dbReference type="Pfam" id="PF13813">
    <property type="entry name" value="MBOAT_2"/>
    <property type="match status" value="1"/>
</dbReference>
<comment type="caution">
    <text evidence="11">The sequence shown here is derived from an EMBL/GenBank/DDBJ whole genome shotgun (WGS) entry which is preliminary data.</text>
</comment>
<evidence type="ECO:0000256" key="7">
    <source>
        <dbReference type="ARBA" id="ARBA00023136"/>
    </source>
</evidence>
<evidence type="ECO:0000256" key="8">
    <source>
        <dbReference type="SAM" id="MobiDB-lite"/>
    </source>
</evidence>
<dbReference type="GO" id="GO:0008374">
    <property type="term" value="F:O-acyltransferase activity"/>
    <property type="evidence" value="ECO:0007669"/>
    <property type="project" value="InterPro"/>
</dbReference>
<reference evidence="11 12" key="1">
    <citation type="submission" date="2015-03" db="EMBL/GenBank/DDBJ databases">
        <authorList>
            <person name="Radwan O."/>
            <person name="Al-Naeli F.A."/>
            <person name="Rendon G.A."/>
            <person name="Fields C."/>
        </authorList>
    </citation>
    <scope>NUCLEOTIDE SEQUENCE [LARGE SCALE GENOMIC DNA]</scope>
    <source>
        <strain evidence="11">CR-DP1</strain>
    </source>
</reference>
<sequence>WDWAISPLPQPPPPKVKHSNEAIPASSIPLVSPVGFTRPASKTEFLRSRLLGIAVCYLLLDVLSIIVQQDPYLMLGPRVISMPEFYPPAYLSFLPPSLLPLYRCVIFLPCIVTAVSVIFLYIDLMQYYLLSSLFPIRSEPWIYASIWGPATYVLDHGLAGLWGVCWHQSFRAVFVYPVYAIWGRGHGSLPGKQAALLVWAFFSSGLLHSVGSYTATPYTDWLDPMRFFALQGVGVFIQSQSATMLRSLGVSRNAFLRRAGNLVFAAVWSYMTLPLIADDMASMAIWTMEPNIYSPLRALGFGYAGDSAWRWWDLKGGFYVGKYWWEFGYGL</sequence>
<dbReference type="Proteomes" id="UP000033483">
    <property type="component" value="Unassembled WGS sequence"/>
</dbReference>
<accession>A0A0F4Z7R9</accession>
<keyword evidence="12" id="KW-1185">Reference proteome</keyword>
<feature type="transmembrane region" description="Helical" evidence="9">
    <location>
        <begin position="50"/>
        <end position="67"/>
    </location>
</feature>
<feature type="non-terminal residue" evidence="11">
    <location>
        <position position="1"/>
    </location>
</feature>
<dbReference type="EMBL" id="LAEV01002105">
    <property type="protein sequence ID" value="KKA26552.1"/>
    <property type="molecule type" value="Genomic_DNA"/>
</dbReference>
<feature type="non-terminal residue" evidence="11">
    <location>
        <position position="331"/>
    </location>
</feature>
<organism evidence="11 12">
    <name type="scientific">Thielaviopsis punctulata</name>
    <dbReference type="NCBI Taxonomy" id="72032"/>
    <lineage>
        <taxon>Eukaryota</taxon>
        <taxon>Fungi</taxon>
        <taxon>Dikarya</taxon>
        <taxon>Ascomycota</taxon>
        <taxon>Pezizomycotina</taxon>
        <taxon>Sordariomycetes</taxon>
        <taxon>Hypocreomycetidae</taxon>
        <taxon>Microascales</taxon>
        <taxon>Ceratocystidaceae</taxon>
        <taxon>Thielaviopsis</taxon>
    </lineage>
</organism>
<keyword evidence="4" id="KW-0808">Transferase</keyword>
<evidence type="ECO:0000256" key="2">
    <source>
        <dbReference type="ARBA" id="ARBA00005179"/>
    </source>
</evidence>
<evidence type="ECO:0000256" key="6">
    <source>
        <dbReference type="ARBA" id="ARBA00022989"/>
    </source>
</evidence>
<keyword evidence="5 9" id="KW-0812">Transmembrane</keyword>
<comment type="similarity">
    <text evidence="3">Belongs to the wax synthase family.</text>
</comment>
<evidence type="ECO:0000256" key="3">
    <source>
        <dbReference type="ARBA" id="ARBA00007282"/>
    </source>
</evidence>
<dbReference type="PANTHER" id="PTHR31595">
    <property type="entry name" value="LONG-CHAIN-ALCOHOL O-FATTY-ACYLTRANSFERASE 3-RELATED"/>
    <property type="match status" value="1"/>
</dbReference>
<gene>
    <name evidence="11" type="ORF">TD95_003689</name>
</gene>
<dbReference type="InterPro" id="IPR044851">
    <property type="entry name" value="Wax_synthase"/>
</dbReference>
<dbReference type="AlphaFoldDB" id="A0A0F4Z7R9"/>
<dbReference type="InterPro" id="IPR032805">
    <property type="entry name" value="Wax_synthase_dom"/>
</dbReference>
<dbReference type="OrthoDB" id="2796277at2759"/>
<evidence type="ECO:0000259" key="10">
    <source>
        <dbReference type="Pfam" id="PF13813"/>
    </source>
</evidence>
<feature type="region of interest" description="Disordered" evidence="8">
    <location>
        <begin position="1"/>
        <end position="20"/>
    </location>
</feature>
<evidence type="ECO:0000256" key="5">
    <source>
        <dbReference type="ARBA" id="ARBA00022692"/>
    </source>
</evidence>
<dbReference type="PANTHER" id="PTHR31595:SF57">
    <property type="entry name" value="OS04G0481900 PROTEIN"/>
    <property type="match status" value="1"/>
</dbReference>
<feature type="transmembrane region" description="Helical" evidence="9">
    <location>
        <begin position="259"/>
        <end position="277"/>
    </location>
</feature>
<dbReference type="GO" id="GO:0006629">
    <property type="term" value="P:lipid metabolic process"/>
    <property type="evidence" value="ECO:0007669"/>
    <property type="project" value="InterPro"/>
</dbReference>